<keyword evidence="2" id="KW-1185">Reference proteome</keyword>
<sequence>MGTEDWMRAAAGANDGTWAEYLEWNDAVAQVLYPMTDASLPVYMDMEVAELQKIAEYARDESGDPRKALTRAVRAASVHKGKIDLGALVQRTAAWSRTKDRNMPPPCLAFLAVTALAAEDMGITDDDIAGNAYYARLARLLGLPDADTRLRQQYANHAEFLWRCLNRWLDDLDGARGIPTAYALTFRYVGLPMSQALVREGDRQKFPVMFAQFGLSPGMHLAPEDLITYLDVWLGSEQSSASNNLRHLWERPATRERIATVAAVELANWDGTIGDESAVTVGGTPLATRATLVANVRSGFIEQSLGLSLGLRPLTGDMDGKMEVLSTDGSWIDIGFAPGTAGLWRTSYNQAIDFGSILEGVVRLRHAAEPVIEYKRFPRTVIPLVYDELQSAFVESERLQIGADSLVLVRTVSNETKVKTKAADEVERVLAACARPGYRRIDILNGLPPGWALFKDVQLFGSPETHLNELVPLARNKLTLAGGLRIPSKIRKWSTHSPPEVRAAVQSELELLVTLSEATSELVLHEWKSHTGSLVASLSDANLPDGDYRVSLYTGKKSTPIQQSSIRLRSSADVDTSWENAPRLAYVLTDPVGILTATEVRSESEMFIDGLATNGDLNVQPIRKASSKVVWNSSRQVVSRPTIQVGTPDPKSCIVTGAHHFVLPTYYGKTAAKFIEGECKSCAMVKRFPTWPRNRWQKKSDSTADSLLSIDELESVEEQAGPNWDAALDALMHLGGGSISTLESIALQLEGSLLFVDTFIRTLEGLGHIAVERNELFQATRWEISPSCIGETTQGTFRLTGFWPPQDADEVKTRLSEFGTELAVVSERAGPSVQCFTHRMSDVASTLEKVLPRFAIVTHTGLAILSSLPTLSAVARALTRVPMPGFQSAERFDLQTANWVRSTDPYAPGAYRLRRGFESVYVYRSPDDVSAGFACIAPVHLVKHLAANDADVTLAGFSNKSRAVFVPRGCDLPGLYARALIAMSGRVPITTLAPSKDGKKRKCLVYRCVEQQAADILVTLLST</sequence>
<evidence type="ECO:0000313" key="2">
    <source>
        <dbReference type="Proteomes" id="UP000192448"/>
    </source>
</evidence>
<dbReference type="Proteomes" id="UP000192448">
    <property type="component" value="Unassembled WGS sequence"/>
</dbReference>
<comment type="caution">
    <text evidence="1">The sequence shown here is derived from an EMBL/GenBank/DDBJ whole genome shotgun (WGS) entry which is preliminary data.</text>
</comment>
<accession>A0A1X0B7M0</accession>
<proteinExistence type="predicted"/>
<dbReference type="STRING" id="1927124.BST13_06385"/>
<gene>
    <name evidence="1" type="ORF">BST13_06385</name>
</gene>
<dbReference type="EMBL" id="MVHF01000004">
    <property type="protein sequence ID" value="ORA38209.1"/>
    <property type="molecule type" value="Genomic_DNA"/>
</dbReference>
<organism evidence="1 2">
    <name type="scientific">Mycobacterium aquaticum</name>
    <dbReference type="NCBI Taxonomy" id="1927124"/>
    <lineage>
        <taxon>Bacteria</taxon>
        <taxon>Bacillati</taxon>
        <taxon>Actinomycetota</taxon>
        <taxon>Actinomycetes</taxon>
        <taxon>Mycobacteriales</taxon>
        <taxon>Mycobacteriaceae</taxon>
        <taxon>Mycobacterium</taxon>
    </lineage>
</organism>
<protein>
    <submittedName>
        <fullName evidence="1">Uncharacterized protein</fullName>
    </submittedName>
</protein>
<name>A0A1X0B7M0_9MYCO</name>
<dbReference type="AlphaFoldDB" id="A0A1X0B7M0"/>
<evidence type="ECO:0000313" key="1">
    <source>
        <dbReference type="EMBL" id="ORA38209.1"/>
    </source>
</evidence>
<reference evidence="1 2" key="1">
    <citation type="submission" date="2017-02" db="EMBL/GenBank/DDBJ databases">
        <title>The new phylogeny of genus Mycobacterium.</title>
        <authorList>
            <person name="Tortoli E."/>
            <person name="Trovato A."/>
            <person name="Cirillo D.M."/>
        </authorList>
    </citation>
    <scope>NUCLEOTIDE SEQUENCE [LARGE SCALE GENOMIC DNA]</scope>
    <source>
        <strain evidence="1 2">RW6</strain>
    </source>
</reference>